<dbReference type="InterPro" id="IPR011990">
    <property type="entry name" value="TPR-like_helical_dom_sf"/>
</dbReference>
<feature type="domain" description="DYW" evidence="2">
    <location>
        <begin position="99"/>
        <end position="192"/>
    </location>
</feature>
<name>A0AAV0NVT1_9ROSI</name>
<gene>
    <name evidence="3" type="ORF">LITE_LOCUS35555</name>
</gene>
<reference evidence="3" key="1">
    <citation type="submission" date="2022-08" db="EMBL/GenBank/DDBJ databases">
        <authorList>
            <person name="Gutierrez-Valencia J."/>
        </authorList>
    </citation>
    <scope>NUCLEOTIDE SEQUENCE</scope>
</reference>
<keyword evidence="4" id="KW-1185">Reference proteome</keyword>
<sequence>MLRGSYRIDALTCSFVLKACARVLALSDSLQLHSHVVRKGFSADALLGTTLLDLYAKAGDIGEEKGVIHKFYNADKAHKHCKQIYGKLEEIRFKMKEFGYAAETSFVLHDIGDEEKENALYQHSEKLAVAFGLICAEDEARPIQVIKNLRICGDCHVVIKLISKMYNREIIVRDRVRFHRFKDGTCSCRDYW</sequence>
<dbReference type="GO" id="GO:0008270">
    <property type="term" value="F:zinc ion binding"/>
    <property type="evidence" value="ECO:0007669"/>
    <property type="project" value="InterPro"/>
</dbReference>
<dbReference type="AlphaFoldDB" id="A0AAV0NVT1"/>
<organism evidence="3 4">
    <name type="scientific">Linum tenue</name>
    <dbReference type="NCBI Taxonomy" id="586396"/>
    <lineage>
        <taxon>Eukaryota</taxon>
        <taxon>Viridiplantae</taxon>
        <taxon>Streptophyta</taxon>
        <taxon>Embryophyta</taxon>
        <taxon>Tracheophyta</taxon>
        <taxon>Spermatophyta</taxon>
        <taxon>Magnoliopsida</taxon>
        <taxon>eudicotyledons</taxon>
        <taxon>Gunneridae</taxon>
        <taxon>Pentapetalae</taxon>
        <taxon>rosids</taxon>
        <taxon>fabids</taxon>
        <taxon>Malpighiales</taxon>
        <taxon>Linaceae</taxon>
        <taxon>Linum</taxon>
    </lineage>
</organism>
<proteinExistence type="inferred from homology"/>
<protein>
    <recommendedName>
        <fullName evidence="2">DYW domain-containing protein</fullName>
    </recommendedName>
</protein>
<dbReference type="InterPro" id="IPR032867">
    <property type="entry name" value="DYW_dom"/>
</dbReference>
<evidence type="ECO:0000259" key="2">
    <source>
        <dbReference type="Pfam" id="PF14432"/>
    </source>
</evidence>
<comment type="similarity">
    <text evidence="1">Belongs to the PPR family. PCMP-H subfamily.</text>
</comment>
<evidence type="ECO:0000313" key="3">
    <source>
        <dbReference type="EMBL" id="CAI0462892.1"/>
    </source>
</evidence>
<accession>A0AAV0NVT1</accession>
<comment type="caution">
    <text evidence="3">The sequence shown here is derived from an EMBL/GenBank/DDBJ whole genome shotgun (WGS) entry which is preliminary data.</text>
</comment>
<dbReference type="Proteomes" id="UP001154282">
    <property type="component" value="Unassembled WGS sequence"/>
</dbReference>
<evidence type="ECO:0000313" key="4">
    <source>
        <dbReference type="Proteomes" id="UP001154282"/>
    </source>
</evidence>
<dbReference type="Gene3D" id="1.25.40.10">
    <property type="entry name" value="Tetratricopeptide repeat domain"/>
    <property type="match status" value="1"/>
</dbReference>
<dbReference type="Pfam" id="PF14432">
    <property type="entry name" value="DYW_deaminase"/>
    <property type="match status" value="1"/>
</dbReference>
<evidence type="ECO:0000256" key="1">
    <source>
        <dbReference type="ARBA" id="ARBA00006643"/>
    </source>
</evidence>
<dbReference type="EMBL" id="CAMGYJ010000008">
    <property type="protein sequence ID" value="CAI0462892.1"/>
    <property type="molecule type" value="Genomic_DNA"/>
</dbReference>